<dbReference type="PANTHER" id="PTHR43390">
    <property type="entry name" value="SIGNAL PEPTIDASE I"/>
    <property type="match status" value="1"/>
</dbReference>
<dbReference type="GO" id="GO:0016020">
    <property type="term" value="C:membrane"/>
    <property type="evidence" value="ECO:0007669"/>
    <property type="project" value="UniProtKB-SubCell"/>
</dbReference>
<keyword evidence="6" id="KW-0645">Protease</keyword>
<feature type="domain" description="Peptidase S26" evidence="7">
    <location>
        <begin position="68"/>
        <end position="238"/>
    </location>
</feature>
<comment type="catalytic activity">
    <reaction evidence="1 6">
        <text>Cleavage of hydrophobic, N-terminal signal or leader sequences from secreted and periplasmic proteins.</text>
        <dbReference type="EC" id="3.4.21.89"/>
    </reaction>
</comment>
<dbReference type="EMBL" id="FMAG01000004">
    <property type="protein sequence ID" value="SCB32809.1"/>
    <property type="molecule type" value="Genomic_DNA"/>
</dbReference>
<gene>
    <name evidence="8" type="ORF">GA0061103_4519</name>
</gene>
<evidence type="ECO:0000259" key="7">
    <source>
        <dbReference type="Pfam" id="PF10502"/>
    </source>
</evidence>
<dbReference type="GO" id="GO:0004252">
    <property type="term" value="F:serine-type endopeptidase activity"/>
    <property type="evidence" value="ECO:0007669"/>
    <property type="project" value="InterPro"/>
</dbReference>
<dbReference type="InterPro" id="IPR019533">
    <property type="entry name" value="Peptidase_S26"/>
</dbReference>
<sequence>MAADDAREQEFMRFIGPAYPLLLAKAGLWKTNPAEMQELASKAARALSAVAPADCDAAGFQRDFCGMSMRTMPSSSMAPSIQETEVLMMKPYRDTAPKRGDIIVFFSKYYASPDKPVLYVSRLMGLPGEKVELHDGTVFVDGKAFAAAPTDRTMTDLFGNTARILEETTSEGRRYRTAMTDQAIAGQDEAGPFEVPAGHYFVLGDNRHNSVDSRFPDQFGENGFVSAKDVSGKAAVIFVSPDPDRIGTLLE</sequence>
<comment type="similarity">
    <text evidence="2 6">Belongs to the peptidase S26 family.</text>
</comment>
<evidence type="ECO:0000256" key="6">
    <source>
        <dbReference type="RuleBase" id="RU362042"/>
    </source>
</evidence>
<dbReference type="GO" id="GO:0009003">
    <property type="term" value="F:signal peptidase activity"/>
    <property type="evidence" value="ECO:0007669"/>
    <property type="project" value="UniProtKB-EC"/>
</dbReference>
<dbReference type="InterPro" id="IPR019758">
    <property type="entry name" value="Pept_S26A_signal_pept_1_CS"/>
</dbReference>
<accession>A0A1C3VYJ9</accession>
<dbReference type="AlphaFoldDB" id="A0A1C3VYJ9"/>
<protein>
    <recommendedName>
        <fullName evidence="4 6">Signal peptidase I</fullName>
        <ecNumber evidence="3 6">3.4.21.89</ecNumber>
    </recommendedName>
</protein>
<dbReference type="Gene3D" id="2.10.109.10">
    <property type="entry name" value="Umud Fragment, subunit A"/>
    <property type="match status" value="1"/>
</dbReference>
<dbReference type="STRING" id="410764.GA0061103_4519"/>
<evidence type="ECO:0000313" key="8">
    <source>
        <dbReference type="EMBL" id="SCB32809.1"/>
    </source>
</evidence>
<dbReference type="SUPFAM" id="SSF51306">
    <property type="entry name" value="LexA/Signal peptidase"/>
    <property type="match status" value="1"/>
</dbReference>
<dbReference type="InterPro" id="IPR036286">
    <property type="entry name" value="LexA/Signal_pep-like_sf"/>
</dbReference>
<dbReference type="PRINTS" id="PR00727">
    <property type="entry name" value="LEADERPTASE"/>
</dbReference>
<dbReference type="RefSeq" id="WP_092713205.1">
    <property type="nucleotide sequence ID" value="NZ_FMAG01000004.1"/>
</dbReference>
<dbReference type="Proteomes" id="UP000199101">
    <property type="component" value="Unassembled WGS sequence"/>
</dbReference>
<keyword evidence="5 6" id="KW-0378">Hydrolase</keyword>
<dbReference type="GO" id="GO:0006465">
    <property type="term" value="P:signal peptide processing"/>
    <property type="evidence" value="ECO:0007669"/>
    <property type="project" value="InterPro"/>
</dbReference>
<evidence type="ECO:0000256" key="3">
    <source>
        <dbReference type="ARBA" id="ARBA00013208"/>
    </source>
</evidence>
<dbReference type="EC" id="3.4.21.89" evidence="3 6"/>
<keyword evidence="9" id="KW-1185">Reference proteome</keyword>
<organism evidence="8 9">
    <name type="scientific">Rhizobium multihospitium</name>
    <dbReference type="NCBI Taxonomy" id="410764"/>
    <lineage>
        <taxon>Bacteria</taxon>
        <taxon>Pseudomonadati</taxon>
        <taxon>Pseudomonadota</taxon>
        <taxon>Alphaproteobacteria</taxon>
        <taxon>Hyphomicrobiales</taxon>
        <taxon>Rhizobiaceae</taxon>
        <taxon>Rhizobium/Agrobacterium group</taxon>
        <taxon>Rhizobium</taxon>
    </lineage>
</organism>
<reference evidence="9" key="1">
    <citation type="submission" date="2016-08" db="EMBL/GenBank/DDBJ databases">
        <authorList>
            <person name="Varghese N."/>
            <person name="Submissions Spin"/>
        </authorList>
    </citation>
    <scope>NUCLEOTIDE SEQUENCE [LARGE SCALE GENOMIC DNA]</scope>
    <source>
        <strain evidence="9">HAMBI 2975</strain>
    </source>
</reference>
<evidence type="ECO:0000256" key="2">
    <source>
        <dbReference type="ARBA" id="ARBA00009370"/>
    </source>
</evidence>
<dbReference type="OrthoDB" id="9815782at2"/>
<evidence type="ECO:0000256" key="4">
    <source>
        <dbReference type="ARBA" id="ARBA00019232"/>
    </source>
</evidence>
<comment type="subcellular location">
    <subcellularLocation>
        <location evidence="6">Membrane</location>
        <topology evidence="6">Single-pass type II membrane protein</topology>
    </subcellularLocation>
</comment>
<evidence type="ECO:0000313" key="9">
    <source>
        <dbReference type="Proteomes" id="UP000199101"/>
    </source>
</evidence>
<name>A0A1C3VYJ9_9HYPH</name>
<dbReference type="InterPro" id="IPR000223">
    <property type="entry name" value="Pept_S26A_signal_pept_1"/>
</dbReference>
<dbReference type="PROSITE" id="PS00761">
    <property type="entry name" value="SPASE_I_3"/>
    <property type="match status" value="1"/>
</dbReference>
<proteinExistence type="inferred from homology"/>
<dbReference type="Pfam" id="PF10502">
    <property type="entry name" value="Peptidase_S26"/>
    <property type="match status" value="1"/>
</dbReference>
<evidence type="ECO:0000256" key="5">
    <source>
        <dbReference type="ARBA" id="ARBA00022801"/>
    </source>
</evidence>
<evidence type="ECO:0000256" key="1">
    <source>
        <dbReference type="ARBA" id="ARBA00000677"/>
    </source>
</evidence>
<dbReference type="CDD" id="cd06530">
    <property type="entry name" value="S26_SPase_I"/>
    <property type="match status" value="1"/>
</dbReference>
<dbReference type="PANTHER" id="PTHR43390:SF1">
    <property type="entry name" value="CHLOROPLAST PROCESSING PEPTIDASE"/>
    <property type="match status" value="1"/>
</dbReference>
<dbReference type="NCBIfam" id="TIGR02227">
    <property type="entry name" value="sigpep_I_bact"/>
    <property type="match status" value="1"/>
</dbReference>